<feature type="compositionally biased region" description="Basic and acidic residues" evidence="6">
    <location>
        <begin position="1409"/>
        <end position="1422"/>
    </location>
</feature>
<feature type="region of interest" description="Disordered" evidence="6">
    <location>
        <begin position="680"/>
        <end position="714"/>
    </location>
</feature>
<accession>A0A9P5XB51</accession>
<dbReference type="CDD" id="cd18793">
    <property type="entry name" value="SF2_C_SNF"/>
    <property type="match status" value="1"/>
</dbReference>
<dbReference type="InterPro" id="IPR038718">
    <property type="entry name" value="SNF2-like_sf"/>
</dbReference>
<dbReference type="GO" id="GO:0042393">
    <property type="term" value="F:histone binding"/>
    <property type="evidence" value="ECO:0007669"/>
    <property type="project" value="TreeGrafter"/>
</dbReference>
<feature type="domain" description="Helicase ATP-binding" evidence="7">
    <location>
        <begin position="852"/>
        <end position="1028"/>
    </location>
</feature>
<dbReference type="Pfam" id="PF23615">
    <property type="entry name" value="Chromo_MIT1"/>
    <property type="match status" value="1"/>
</dbReference>
<feature type="region of interest" description="Disordered" evidence="6">
    <location>
        <begin position="1507"/>
        <end position="1540"/>
    </location>
</feature>
<dbReference type="PROSITE" id="PS51194">
    <property type="entry name" value="HELICASE_CTER"/>
    <property type="match status" value="1"/>
</dbReference>
<dbReference type="Pfam" id="PF00176">
    <property type="entry name" value="SNF2-rel_dom"/>
    <property type="match status" value="1"/>
</dbReference>
<dbReference type="GO" id="GO:0140658">
    <property type="term" value="F:ATP-dependent chromatin remodeler activity"/>
    <property type="evidence" value="ECO:0007669"/>
    <property type="project" value="TreeGrafter"/>
</dbReference>
<proteinExistence type="predicted"/>
<feature type="compositionally biased region" description="Acidic residues" evidence="6">
    <location>
        <begin position="698"/>
        <end position="711"/>
    </location>
</feature>
<dbReference type="OrthoDB" id="5857104at2759"/>
<dbReference type="SUPFAM" id="SSF52540">
    <property type="entry name" value="P-loop containing nucleoside triphosphate hydrolases"/>
    <property type="match status" value="2"/>
</dbReference>
<dbReference type="InterPro" id="IPR016197">
    <property type="entry name" value="Chromo-like_dom_sf"/>
</dbReference>
<evidence type="ECO:0000259" key="7">
    <source>
        <dbReference type="PROSITE" id="PS51192"/>
    </source>
</evidence>
<evidence type="ECO:0000256" key="2">
    <source>
        <dbReference type="ARBA" id="ARBA00022741"/>
    </source>
</evidence>
<gene>
    <name evidence="9" type="ORF">P691DRAFT_801793</name>
</gene>
<dbReference type="GO" id="GO:0005634">
    <property type="term" value="C:nucleus"/>
    <property type="evidence" value="ECO:0007669"/>
    <property type="project" value="UniProtKB-SubCell"/>
</dbReference>
<dbReference type="InterPro" id="IPR049730">
    <property type="entry name" value="SNF2/RAD54-like_C"/>
</dbReference>
<feature type="region of interest" description="Disordered" evidence="6">
    <location>
        <begin position="146"/>
        <end position="220"/>
    </location>
</feature>
<feature type="compositionally biased region" description="Low complexity" evidence="6">
    <location>
        <begin position="625"/>
        <end position="640"/>
    </location>
</feature>
<dbReference type="InterPro" id="IPR014001">
    <property type="entry name" value="Helicase_ATP-bd"/>
</dbReference>
<dbReference type="GO" id="GO:0003677">
    <property type="term" value="F:DNA binding"/>
    <property type="evidence" value="ECO:0007669"/>
    <property type="project" value="TreeGrafter"/>
</dbReference>
<keyword evidence="10" id="KW-1185">Reference proteome</keyword>
<feature type="region of interest" description="Disordered" evidence="6">
    <location>
        <begin position="254"/>
        <end position="273"/>
    </location>
</feature>
<dbReference type="InterPro" id="IPR000330">
    <property type="entry name" value="SNF2_N"/>
</dbReference>
<evidence type="ECO:0000259" key="8">
    <source>
        <dbReference type="PROSITE" id="PS51194"/>
    </source>
</evidence>
<dbReference type="Gene3D" id="3.40.50.10810">
    <property type="entry name" value="Tandem AAA-ATPase domain"/>
    <property type="match status" value="1"/>
</dbReference>
<feature type="compositionally biased region" description="Acidic residues" evidence="6">
    <location>
        <begin position="161"/>
        <end position="173"/>
    </location>
</feature>
<evidence type="ECO:0000256" key="5">
    <source>
        <dbReference type="ARBA" id="ARBA00023242"/>
    </source>
</evidence>
<dbReference type="Pfam" id="PF00271">
    <property type="entry name" value="Helicase_C"/>
    <property type="match status" value="1"/>
</dbReference>
<dbReference type="GO" id="GO:0016887">
    <property type="term" value="F:ATP hydrolysis activity"/>
    <property type="evidence" value="ECO:0007669"/>
    <property type="project" value="TreeGrafter"/>
</dbReference>
<evidence type="ECO:0000313" key="9">
    <source>
        <dbReference type="EMBL" id="KAF9447799.1"/>
    </source>
</evidence>
<evidence type="ECO:0000256" key="3">
    <source>
        <dbReference type="ARBA" id="ARBA00022801"/>
    </source>
</evidence>
<feature type="compositionally biased region" description="Polar residues" evidence="6">
    <location>
        <begin position="1660"/>
        <end position="1678"/>
    </location>
</feature>
<sequence length="1770" mass="200421">MSRVSSKPHSVVSIPNTPPASAIGSINNEELSLQTQKIPSVYVVLPHFSEEHKAKYKPVKESSLLPNIDEVIGEYESNGILWYFARFKGGIAHRYSAEGLDDYFPELLEVYRAKQIEGTLAPFDPTASYIHPLDRVVLKLYLSSRGGSSLSSLSPLSDSEAYSDDEEYDDDGLPIERPTRRSTRNHRDSQQLPFSPKKARRVVLTMTDDDDEGPSRRRTLRSRQLKLKPVAYEEEDYGESEIESDEDDYRSRALKRRASKGKQRAVAKPRGARPEYGCVKPIGEIELDYFSDDDDRPLRAHRRLCEKCHLGPAHVQLAAWKKRKSRKKKVNSDEDEEDEEDKIERLAGWVRCLKCCVSAHWGCMAQTQRDEVLKAIRERETVKWKEEHGEEGASEPPKRKSLGIQETTDFICGPCTKGGICMGCMETVLKPLGDILAPAPVLKDGEDTVMADDSQQPSQDEAPPNAPSRELLYRCLTCKRLAHYAHLRRPPALLDADLPEVAEHYQFDTAWLCPDCTSYRYPLDKIIAWRPYPPDAVEPPRPRDQPPPYKERLPREYLVKWQDRSYRRLTWVPHMWLVSTNGSKLKHFLSGGTKVKLLDEPVDDGEKKEDGSGEVTFEITACAGAEESRASSARPGAGIATPKLPSDALTDAERWIPPAWKTVDRVLDVVLWVPKRSKAAEKKKQQQQRNKRKQVVVTDDDEEEEEEESEEMKEVKEAIFEDGELPSLENTETAAQWEKRTGEMISMAEIGKVVWVFIKWDDLGYDEASWDSPPRPGEKDYEAFVKAFERYVFSRTVEIPKLSAAHIKQFDNRPTDDFRKKHLLKDAADLQLGQAAGLKLMPFQVDGFNWLCNNWWNHQQCILADEMGLGKTVQVATFLGFIASKWKASPALVVVPNSTITNWVREFERWAPNLRVVPFYGEKKARDVIKKFELFHENYLSTHTPAKFHVLVTTYENITGRDFTTVFKNQDRWEALVVDEGQRLKSDNSLLFRKLNELRSNHRVIMTGTPLNNNIRELFNLMNFLDPKEWSDLEALEKEYADLDEESIKILHNRLRPYFLRRIKSEVLQLPAKNEVIVPVSMAPLQRKVLSSIYQHNTDLMKGVLQSNFLPSGAKGKLNNILMHLRKCLQHPYLYSSEIEPKGLTPQEAHEKLIDASCKLRLLRTLLPKLKERGHRVLLFSQFVIALDIIEDFLTGEGLKYLRLDGNTKGTDRQKGMDEFNRPGSDVFIYLLTTRAGGVGINLFSADTVIIFDPDFNPHQDLQAIARAYRYGQKKTCLVFKLMVKKSPEERIMQIGKKKLVLDHLIVQKINDDEDGVGENIQSILTYGAQSLFDDEENSRDTINYSDQDILRLIEKTEVEGEQEDKPKEGMSFSFAKIWAADKDTLEDIGDNEEVDSWAQTLEKFDAERTKQVMKEEAESGRGRGRGRRKAATIANKKIGVNETPDKPEMQPKPKKGGKKAPKSDGSGSAYTASDGEESIDEEIAMGGVLLDDEGMDVEELRRQVQRNVHLDRNYNPDYAPGPASRTKVHPSKDSRPAAPVHPPCGLCGERHGGGFGECEMTDSSANLAEYREILILHAEDEDWETRNAAIRAIDEVLWSRGHLSLIAGQPLHPIKPQQQLNRSTLVNDSIPSQQVPQPPQFQRSAPRTQMQAHRGPQAPTASSSRFDISNSASNSVRAPSGPGSSKRPGSPSGETMRKKAKVPIEMSCPVCGASPPHLLKDCGVVLAGSRSISQQIERLERSPGRKDIVDILRKFLSKAKSREMGTEMQ</sequence>
<dbReference type="InterPro" id="IPR001650">
    <property type="entry name" value="Helicase_C-like"/>
</dbReference>
<organism evidence="9 10">
    <name type="scientific">Macrolepiota fuliginosa MF-IS2</name>
    <dbReference type="NCBI Taxonomy" id="1400762"/>
    <lineage>
        <taxon>Eukaryota</taxon>
        <taxon>Fungi</taxon>
        <taxon>Dikarya</taxon>
        <taxon>Basidiomycota</taxon>
        <taxon>Agaricomycotina</taxon>
        <taxon>Agaricomycetes</taxon>
        <taxon>Agaricomycetidae</taxon>
        <taxon>Agaricales</taxon>
        <taxon>Agaricineae</taxon>
        <taxon>Agaricaceae</taxon>
        <taxon>Macrolepiota</taxon>
    </lineage>
</organism>
<feature type="region of interest" description="Disordered" evidence="6">
    <location>
        <begin position="1630"/>
        <end position="1701"/>
    </location>
</feature>
<dbReference type="GO" id="GO:0000785">
    <property type="term" value="C:chromatin"/>
    <property type="evidence" value="ECO:0007669"/>
    <property type="project" value="TreeGrafter"/>
</dbReference>
<evidence type="ECO:0000313" key="10">
    <source>
        <dbReference type="Proteomes" id="UP000807342"/>
    </source>
</evidence>
<comment type="caution">
    <text evidence="9">The sequence shown here is derived from an EMBL/GenBank/DDBJ whole genome shotgun (WGS) entry which is preliminary data.</text>
</comment>
<dbReference type="SMART" id="SM00487">
    <property type="entry name" value="DEXDc"/>
    <property type="match status" value="1"/>
</dbReference>
<dbReference type="PANTHER" id="PTHR45623:SF17">
    <property type="entry name" value="CHROMODOMAIN-HELICASE-DNA-BINDING PROTEIN 3-RELATED"/>
    <property type="match status" value="1"/>
</dbReference>
<dbReference type="SUPFAM" id="SSF54160">
    <property type="entry name" value="Chromo domain-like"/>
    <property type="match status" value="1"/>
</dbReference>
<comment type="subcellular location">
    <subcellularLocation>
        <location evidence="1">Nucleus</location>
    </subcellularLocation>
</comment>
<evidence type="ECO:0008006" key="11">
    <source>
        <dbReference type="Google" id="ProtNLM"/>
    </source>
</evidence>
<dbReference type="PANTHER" id="PTHR45623">
    <property type="entry name" value="CHROMODOMAIN-HELICASE-DNA-BINDING PROTEIN 3-RELATED-RELATED"/>
    <property type="match status" value="1"/>
</dbReference>
<dbReference type="EMBL" id="MU151185">
    <property type="protein sequence ID" value="KAF9447799.1"/>
    <property type="molecule type" value="Genomic_DNA"/>
</dbReference>
<evidence type="ECO:0000256" key="6">
    <source>
        <dbReference type="SAM" id="MobiDB-lite"/>
    </source>
</evidence>
<evidence type="ECO:0000256" key="4">
    <source>
        <dbReference type="ARBA" id="ARBA00022840"/>
    </source>
</evidence>
<dbReference type="Proteomes" id="UP000807342">
    <property type="component" value="Unassembled WGS sequence"/>
</dbReference>
<feature type="region of interest" description="Disordered" evidence="6">
    <location>
        <begin position="1409"/>
        <end position="1480"/>
    </location>
</feature>
<dbReference type="InterPro" id="IPR056616">
    <property type="entry name" value="Chromo_MIT1"/>
</dbReference>
<feature type="domain" description="Helicase C-terminal" evidence="8">
    <location>
        <begin position="1162"/>
        <end position="1314"/>
    </location>
</feature>
<feature type="compositionally biased region" description="Low complexity" evidence="6">
    <location>
        <begin position="146"/>
        <end position="160"/>
    </location>
</feature>
<keyword evidence="3" id="KW-0378">Hydrolase</keyword>
<dbReference type="GO" id="GO:0005524">
    <property type="term" value="F:ATP binding"/>
    <property type="evidence" value="ECO:0007669"/>
    <property type="project" value="UniProtKB-KW"/>
</dbReference>
<feature type="compositionally biased region" description="Basic residues" evidence="6">
    <location>
        <begin position="254"/>
        <end position="271"/>
    </location>
</feature>
<reference evidence="9" key="1">
    <citation type="submission" date="2020-11" db="EMBL/GenBank/DDBJ databases">
        <authorList>
            <consortium name="DOE Joint Genome Institute"/>
            <person name="Ahrendt S."/>
            <person name="Riley R."/>
            <person name="Andreopoulos W."/>
            <person name="Labutti K."/>
            <person name="Pangilinan J."/>
            <person name="Ruiz-Duenas F.J."/>
            <person name="Barrasa J.M."/>
            <person name="Sanchez-Garcia M."/>
            <person name="Camarero S."/>
            <person name="Miyauchi S."/>
            <person name="Serrano A."/>
            <person name="Linde D."/>
            <person name="Babiker R."/>
            <person name="Drula E."/>
            <person name="Ayuso-Fernandez I."/>
            <person name="Pacheco R."/>
            <person name="Padilla G."/>
            <person name="Ferreira P."/>
            <person name="Barriuso J."/>
            <person name="Kellner H."/>
            <person name="Castanera R."/>
            <person name="Alfaro M."/>
            <person name="Ramirez L."/>
            <person name="Pisabarro A.G."/>
            <person name="Kuo A."/>
            <person name="Tritt A."/>
            <person name="Lipzen A."/>
            <person name="He G."/>
            <person name="Yan M."/>
            <person name="Ng V."/>
            <person name="Cullen D."/>
            <person name="Martin F."/>
            <person name="Rosso M.-N."/>
            <person name="Henrissat B."/>
            <person name="Hibbett D."/>
            <person name="Martinez A.T."/>
            <person name="Grigoriev I.V."/>
        </authorList>
    </citation>
    <scope>NUCLEOTIDE SEQUENCE</scope>
    <source>
        <strain evidence="9">MF-IS2</strain>
    </source>
</reference>
<feature type="region of interest" description="Disordered" evidence="6">
    <location>
        <begin position="625"/>
        <end position="644"/>
    </location>
</feature>
<feature type="compositionally biased region" description="Low complexity" evidence="6">
    <location>
        <begin position="1680"/>
        <end position="1694"/>
    </location>
</feature>
<dbReference type="GO" id="GO:0003682">
    <property type="term" value="F:chromatin binding"/>
    <property type="evidence" value="ECO:0007669"/>
    <property type="project" value="TreeGrafter"/>
</dbReference>
<dbReference type="InterPro" id="IPR027417">
    <property type="entry name" value="P-loop_NTPase"/>
</dbReference>
<dbReference type="Gene3D" id="3.40.50.300">
    <property type="entry name" value="P-loop containing nucleotide triphosphate hydrolases"/>
    <property type="match status" value="1"/>
</dbReference>
<keyword evidence="5" id="KW-0539">Nucleus</keyword>
<keyword evidence="4" id="KW-0067">ATP-binding</keyword>
<evidence type="ECO:0000256" key="1">
    <source>
        <dbReference type="ARBA" id="ARBA00004123"/>
    </source>
</evidence>
<protein>
    <recommendedName>
        <fullName evidence="11">Chromatin remodeling factor mit1</fullName>
    </recommendedName>
</protein>
<dbReference type="SMART" id="SM00490">
    <property type="entry name" value="HELICc"/>
    <property type="match status" value="1"/>
</dbReference>
<keyword evidence="2" id="KW-0547">Nucleotide-binding</keyword>
<name>A0A9P5XB51_9AGAR</name>
<dbReference type="PROSITE" id="PS51192">
    <property type="entry name" value="HELICASE_ATP_BIND_1"/>
    <property type="match status" value="1"/>
</dbReference>
<feature type="compositionally biased region" description="Basic residues" evidence="6">
    <location>
        <begin position="685"/>
        <end position="694"/>
    </location>
</feature>